<protein>
    <submittedName>
        <fullName evidence="2">Uncharacterized protein</fullName>
    </submittedName>
</protein>
<proteinExistence type="predicted"/>
<evidence type="ECO:0000256" key="1">
    <source>
        <dbReference type="SAM" id="MobiDB-lite"/>
    </source>
</evidence>
<keyword evidence="3" id="KW-1185">Reference proteome</keyword>
<name>A0A4C1X803_EUMVA</name>
<evidence type="ECO:0000313" key="2">
    <source>
        <dbReference type="EMBL" id="GBP59293.1"/>
    </source>
</evidence>
<dbReference type="Proteomes" id="UP000299102">
    <property type="component" value="Unassembled WGS sequence"/>
</dbReference>
<accession>A0A4C1X803</accession>
<feature type="compositionally biased region" description="Low complexity" evidence="1">
    <location>
        <begin position="170"/>
        <end position="187"/>
    </location>
</feature>
<sequence length="199" mass="22077">MANKNHQPSQDAPCSGSARARRCGGVHHLYAREFACDSALNNRSWRGRPPRRPPAARRPRRNDRCFLSINQITPHRNFHRHLAFVPVADCIERGHEGAPVATSNLGRALPAYRRITDAPVVMFSFCVYDVVLRGGGPGLSRVHYNRIEGARPEHAGPPFTISGIETQYRTARPAPAPASRRPSSAGLRRSRDVKGCFLI</sequence>
<reference evidence="2 3" key="1">
    <citation type="journal article" date="2019" name="Commun. Biol.">
        <title>The bagworm genome reveals a unique fibroin gene that provides high tensile strength.</title>
        <authorList>
            <person name="Kono N."/>
            <person name="Nakamura H."/>
            <person name="Ohtoshi R."/>
            <person name="Tomita M."/>
            <person name="Numata K."/>
            <person name="Arakawa K."/>
        </authorList>
    </citation>
    <scope>NUCLEOTIDE SEQUENCE [LARGE SCALE GENOMIC DNA]</scope>
</reference>
<comment type="caution">
    <text evidence="2">The sequence shown here is derived from an EMBL/GenBank/DDBJ whole genome shotgun (WGS) entry which is preliminary data.</text>
</comment>
<evidence type="ECO:0000313" key="3">
    <source>
        <dbReference type="Proteomes" id="UP000299102"/>
    </source>
</evidence>
<feature type="region of interest" description="Disordered" evidence="1">
    <location>
        <begin position="170"/>
        <end position="194"/>
    </location>
</feature>
<gene>
    <name evidence="2" type="ORF">EVAR_40678_1</name>
</gene>
<dbReference type="EMBL" id="BGZK01000758">
    <property type="protein sequence ID" value="GBP59293.1"/>
    <property type="molecule type" value="Genomic_DNA"/>
</dbReference>
<organism evidence="2 3">
    <name type="scientific">Eumeta variegata</name>
    <name type="common">Bagworm moth</name>
    <name type="synonym">Eumeta japonica</name>
    <dbReference type="NCBI Taxonomy" id="151549"/>
    <lineage>
        <taxon>Eukaryota</taxon>
        <taxon>Metazoa</taxon>
        <taxon>Ecdysozoa</taxon>
        <taxon>Arthropoda</taxon>
        <taxon>Hexapoda</taxon>
        <taxon>Insecta</taxon>
        <taxon>Pterygota</taxon>
        <taxon>Neoptera</taxon>
        <taxon>Endopterygota</taxon>
        <taxon>Lepidoptera</taxon>
        <taxon>Glossata</taxon>
        <taxon>Ditrysia</taxon>
        <taxon>Tineoidea</taxon>
        <taxon>Psychidae</taxon>
        <taxon>Oiketicinae</taxon>
        <taxon>Eumeta</taxon>
    </lineage>
</organism>
<dbReference type="AlphaFoldDB" id="A0A4C1X803"/>